<dbReference type="GO" id="GO:0008017">
    <property type="term" value="F:microtubule binding"/>
    <property type="evidence" value="ECO:0007669"/>
    <property type="project" value="TreeGrafter"/>
</dbReference>
<dbReference type="PANTHER" id="PTHR31932:SF2">
    <property type="entry name" value="TUBULIN POLYGLUTAMYLASE COMPLEX SUBUNIT 1"/>
    <property type="match status" value="1"/>
</dbReference>
<accession>A0A4W6DYW9</accession>
<feature type="region of interest" description="Disordered" evidence="1">
    <location>
        <begin position="1"/>
        <end position="28"/>
    </location>
</feature>
<dbReference type="GeneTree" id="ENSGT00500000045074"/>
<dbReference type="FunCoup" id="A0A4W6DYW9">
    <property type="interactions" value="872"/>
</dbReference>
<dbReference type="Ensembl" id="ENSLCAT00010031929.1">
    <property type="protein sequence ID" value="ENSLCAP00010031234.1"/>
    <property type="gene ID" value="ENSLCAG00010014664.1"/>
</dbReference>
<dbReference type="Pfam" id="PF24480">
    <property type="entry name" value="TPGS1_C"/>
    <property type="match status" value="1"/>
</dbReference>
<keyword evidence="4" id="KW-1185">Reference proteome</keyword>
<protein>
    <submittedName>
        <fullName evidence="3">Tubulin polyglutamylase complex subunit 1</fullName>
    </submittedName>
</protein>
<dbReference type="PANTHER" id="PTHR31932">
    <property type="entry name" value="TUBULIN POLYGLUTAMYLASE COMPLEX SUBUNIT 1"/>
    <property type="match status" value="1"/>
</dbReference>
<reference evidence="4" key="1">
    <citation type="submission" date="2015-09" db="EMBL/GenBank/DDBJ databases">
        <authorList>
            <person name="Sai Rama Sridatta P."/>
        </authorList>
    </citation>
    <scope>NUCLEOTIDE SEQUENCE [LARGE SCALE GENOMIC DNA]</scope>
</reference>
<evidence type="ECO:0000259" key="2">
    <source>
        <dbReference type="Pfam" id="PF24480"/>
    </source>
</evidence>
<organism evidence="3 4">
    <name type="scientific">Lates calcarifer</name>
    <name type="common">Barramundi</name>
    <name type="synonym">Holocentrus calcarifer</name>
    <dbReference type="NCBI Taxonomy" id="8187"/>
    <lineage>
        <taxon>Eukaryota</taxon>
        <taxon>Metazoa</taxon>
        <taxon>Chordata</taxon>
        <taxon>Craniata</taxon>
        <taxon>Vertebrata</taxon>
        <taxon>Euteleostomi</taxon>
        <taxon>Actinopterygii</taxon>
        <taxon>Neopterygii</taxon>
        <taxon>Teleostei</taxon>
        <taxon>Neoteleostei</taxon>
        <taxon>Acanthomorphata</taxon>
        <taxon>Carangaria</taxon>
        <taxon>Carangaria incertae sedis</taxon>
        <taxon>Centropomidae</taxon>
        <taxon>Lates</taxon>
    </lineage>
</organism>
<dbReference type="InterPro" id="IPR047502">
    <property type="entry name" value="DD_TPGS1"/>
</dbReference>
<evidence type="ECO:0000256" key="1">
    <source>
        <dbReference type="SAM" id="MobiDB-lite"/>
    </source>
</evidence>
<reference evidence="3" key="2">
    <citation type="submission" date="2025-08" db="UniProtKB">
        <authorList>
            <consortium name="Ensembl"/>
        </authorList>
    </citation>
    <scope>IDENTIFICATION</scope>
</reference>
<dbReference type="STRING" id="8187.ENSLCAP00010031234"/>
<dbReference type="InParanoid" id="A0A4W6DYW9"/>
<feature type="domain" description="Tubulin polyglutamylase complex subunit 1-like C-terminal" evidence="2">
    <location>
        <begin position="93"/>
        <end position="277"/>
    </location>
</feature>
<name>A0A4W6DYW9_LATCA</name>
<dbReference type="CDD" id="cd22960">
    <property type="entry name" value="DD_TPGS1"/>
    <property type="match status" value="1"/>
</dbReference>
<reference evidence="3" key="3">
    <citation type="submission" date="2025-09" db="UniProtKB">
        <authorList>
            <consortium name="Ensembl"/>
        </authorList>
    </citation>
    <scope>IDENTIFICATION</scope>
</reference>
<dbReference type="AlphaFoldDB" id="A0A4W6DYW9"/>
<dbReference type="Proteomes" id="UP000314980">
    <property type="component" value="Unassembled WGS sequence"/>
</dbReference>
<proteinExistence type="predicted"/>
<sequence length="280" mass="29742">MADKEKRRSGVTLTGMPEGKATKSDSDRDFLSQAGVGELLRGAILKMVEARSDDPIGFLADHFCNLASVTETGTAGCGDGDQLNNGPLSAGAQEQQHLNRALWHLRLAHHSQRSAFSNNVRVAYDLLNLTGPGRDPGVRGGLYTQTLQCLCSEGGVPASTSAVPYDVFRHGVLTCAVFSDYIRQAQRLYAEVCCPDEGPASRALCLAVLGTLKEALETSQGCDANCCAIRYLEASAKISPCKLAQAMSGAQTRGPGGNMDAKEFENAAAELFITRVKVVS</sequence>
<dbReference type="InterPro" id="IPR039235">
    <property type="entry name" value="TPGS1"/>
</dbReference>
<dbReference type="InterPro" id="IPR057632">
    <property type="entry name" value="TPGS1_C"/>
</dbReference>
<evidence type="ECO:0000313" key="4">
    <source>
        <dbReference type="Proteomes" id="UP000314980"/>
    </source>
</evidence>
<evidence type="ECO:0000313" key="3">
    <source>
        <dbReference type="Ensembl" id="ENSLCAP00010031234.1"/>
    </source>
</evidence>